<reference evidence="1 2" key="1">
    <citation type="journal article" date="2019" name="Nat. Ecol. Evol.">
        <title>Megaphylogeny resolves global patterns of mushroom evolution.</title>
        <authorList>
            <person name="Varga T."/>
            <person name="Krizsan K."/>
            <person name="Foldi C."/>
            <person name="Dima B."/>
            <person name="Sanchez-Garcia M."/>
            <person name="Sanchez-Ramirez S."/>
            <person name="Szollosi G.J."/>
            <person name="Szarkandi J.G."/>
            <person name="Papp V."/>
            <person name="Albert L."/>
            <person name="Andreopoulos W."/>
            <person name="Angelini C."/>
            <person name="Antonin V."/>
            <person name="Barry K.W."/>
            <person name="Bougher N.L."/>
            <person name="Buchanan P."/>
            <person name="Buyck B."/>
            <person name="Bense V."/>
            <person name="Catcheside P."/>
            <person name="Chovatia M."/>
            <person name="Cooper J."/>
            <person name="Damon W."/>
            <person name="Desjardin D."/>
            <person name="Finy P."/>
            <person name="Geml J."/>
            <person name="Haridas S."/>
            <person name="Hughes K."/>
            <person name="Justo A."/>
            <person name="Karasinski D."/>
            <person name="Kautmanova I."/>
            <person name="Kiss B."/>
            <person name="Kocsube S."/>
            <person name="Kotiranta H."/>
            <person name="LaButti K.M."/>
            <person name="Lechner B.E."/>
            <person name="Liimatainen K."/>
            <person name="Lipzen A."/>
            <person name="Lukacs Z."/>
            <person name="Mihaltcheva S."/>
            <person name="Morgado L.N."/>
            <person name="Niskanen T."/>
            <person name="Noordeloos M.E."/>
            <person name="Ohm R.A."/>
            <person name="Ortiz-Santana B."/>
            <person name="Ovrebo C."/>
            <person name="Racz N."/>
            <person name="Riley R."/>
            <person name="Savchenko A."/>
            <person name="Shiryaev A."/>
            <person name="Soop K."/>
            <person name="Spirin V."/>
            <person name="Szebenyi C."/>
            <person name="Tomsovsky M."/>
            <person name="Tulloss R.E."/>
            <person name="Uehling J."/>
            <person name="Grigoriev I.V."/>
            <person name="Vagvolgyi C."/>
            <person name="Papp T."/>
            <person name="Martin F.M."/>
            <person name="Miettinen O."/>
            <person name="Hibbett D.S."/>
            <person name="Nagy L.G."/>
        </authorList>
    </citation>
    <scope>NUCLEOTIDE SEQUENCE [LARGE SCALE GENOMIC DNA]</scope>
    <source>
        <strain evidence="1 2">NL-1719</strain>
    </source>
</reference>
<accession>A0ACD3A8I3</accession>
<evidence type="ECO:0000313" key="2">
    <source>
        <dbReference type="Proteomes" id="UP000308600"/>
    </source>
</evidence>
<dbReference type="Proteomes" id="UP000308600">
    <property type="component" value="Unassembled WGS sequence"/>
</dbReference>
<protein>
    <submittedName>
        <fullName evidence="1">Uncharacterized protein</fullName>
    </submittedName>
</protein>
<keyword evidence="2" id="KW-1185">Reference proteome</keyword>
<proteinExistence type="predicted"/>
<sequence>MNWSWTLQYEEGWTGYHLRVVEERRRNADLTPFTPSIPAFKRSSPDPAIQFCIKAAWMSKLPRRTPFFLTHLSSSKPVTTTGPATRLITLLQDALSPYPPPSAQAFLPRGFLRPQVILRAKARVCCSVRGWGVGDLVQSGLGIQDAIQDRTVGLCHLPHGRLIFWASQRRYLNLTSTTPPTTLSSSAMSASSPPRINLLDIEKFPTPCRAMMFLVALIVLTLSKTALNSPFLQRLHLHEPHGIPTLSSSCRWLSSEGRSRLHNPRGCISGSVDVYKRTNPQRRHLPPSTNSWIQRHSYNPHRLSNTKFITYKAWTLRGGTATYMDANGKGDIQPTDFMTLRVSASNGLVRLVVLTEDNDQRLSCQDISAATSMGNNYNVVVPSIPQVASNARVKFKYPQSIPNKALTITTFSGDDITVYAEATFIGFSRNLETETTVRVQEVLVLSLLFSLSSTILPVVPFLAKRQLDFLVMPRLREVAYLCCLVYANLRDGYCRQSVLLSENILRSHLQNLQPQHDGLGTHPDCLIAFAGSNAGIDGSVAWMNATSWDGQRLRGTGGVNS</sequence>
<organism evidence="1 2">
    <name type="scientific">Pluteus cervinus</name>
    <dbReference type="NCBI Taxonomy" id="181527"/>
    <lineage>
        <taxon>Eukaryota</taxon>
        <taxon>Fungi</taxon>
        <taxon>Dikarya</taxon>
        <taxon>Basidiomycota</taxon>
        <taxon>Agaricomycotina</taxon>
        <taxon>Agaricomycetes</taxon>
        <taxon>Agaricomycetidae</taxon>
        <taxon>Agaricales</taxon>
        <taxon>Pluteineae</taxon>
        <taxon>Pluteaceae</taxon>
        <taxon>Pluteus</taxon>
    </lineage>
</organism>
<evidence type="ECO:0000313" key="1">
    <source>
        <dbReference type="EMBL" id="TFK62012.1"/>
    </source>
</evidence>
<name>A0ACD3A8I3_9AGAR</name>
<gene>
    <name evidence="1" type="ORF">BDN72DRAFT_863154</name>
</gene>
<dbReference type="EMBL" id="ML208612">
    <property type="protein sequence ID" value="TFK62012.1"/>
    <property type="molecule type" value="Genomic_DNA"/>
</dbReference>